<name>A0A502EBT9_9FLAO</name>
<dbReference type="Proteomes" id="UP000319700">
    <property type="component" value="Unassembled WGS sequence"/>
</dbReference>
<proteinExistence type="predicted"/>
<comment type="caution">
    <text evidence="1">The sequence shown here is derived from an EMBL/GenBank/DDBJ whole genome shotgun (WGS) entry which is preliminary data.</text>
</comment>
<protein>
    <submittedName>
        <fullName evidence="1">Uncharacterized protein</fullName>
    </submittedName>
</protein>
<sequence>MKNFFLLAIIALIAISCQNDDPINSSPPVVVDPEPESPEEPVSGKFTIWEDDFEDGDVSDWVLLDKDGNNSNWIARKNIQLDLNTGAIVGGDINILGTYNVDLNNGAPLDQIEQNWAIMPAIDLSYYGGKIELNFTAQPSVYDGNHNILIYGSTSSDQATAKLLGTILLTRGTTIDAAYFADYIVDISEFKGSHTVYISFVNENTSFVGYEIDKIWITAEALLENVSKKTHKLN</sequence>
<evidence type="ECO:0000313" key="1">
    <source>
        <dbReference type="EMBL" id="TPG33966.1"/>
    </source>
</evidence>
<keyword evidence="2" id="KW-1185">Reference proteome</keyword>
<dbReference type="PROSITE" id="PS51257">
    <property type="entry name" value="PROKAR_LIPOPROTEIN"/>
    <property type="match status" value="1"/>
</dbReference>
<dbReference type="RefSeq" id="WP_140511420.1">
    <property type="nucleotide sequence ID" value="NZ_RCZH01000020.1"/>
</dbReference>
<organism evidence="1 2">
    <name type="scientific">Flavobacterium pectinovorum</name>
    <dbReference type="NCBI Taxonomy" id="29533"/>
    <lineage>
        <taxon>Bacteria</taxon>
        <taxon>Pseudomonadati</taxon>
        <taxon>Bacteroidota</taxon>
        <taxon>Flavobacteriia</taxon>
        <taxon>Flavobacteriales</taxon>
        <taxon>Flavobacteriaceae</taxon>
        <taxon>Flavobacterium</taxon>
    </lineage>
</organism>
<reference evidence="1 2" key="1">
    <citation type="journal article" date="2019" name="Environ. Microbiol.">
        <title>Species interactions and distinct microbial communities in high Arctic permafrost affected cryosols are associated with the CH4 and CO2 gas fluxes.</title>
        <authorList>
            <person name="Altshuler I."/>
            <person name="Hamel J."/>
            <person name="Turney S."/>
            <person name="Magnuson E."/>
            <person name="Levesque R."/>
            <person name="Greer C."/>
            <person name="Whyte L.G."/>
        </authorList>
    </citation>
    <scope>NUCLEOTIDE SEQUENCE [LARGE SCALE GENOMIC DNA]</scope>
    <source>
        <strain evidence="1 2">42</strain>
    </source>
</reference>
<evidence type="ECO:0000313" key="2">
    <source>
        <dbReference type="Proteomes" id="UP000319700"/>
    </source>
</evidence>
<dbReference type="OrthoDB" id="1273278at2"/>
<dbReference type="Gene3D" id="2.60.120.200">
    <property type="match status" value="1"/>
</dbReference>
<accession>A0A502EBT9</accession>
<dbReference type="AlphaFoldDB" id="A0A502EBT9"/>
<dbReference type="EMBL" id="RCZH01000020">
    <property type="protein sequence ID" value="TPG33966.1"/>
    <property type="molecule type" value="Genomic_DNA"/>
</dbReference>
<gene>
    <name evidence="1" type="ORF">EAH81_23765</name>
</gene>